<feature type="chain" id="PRO_5015881557" description="Abnormal spindle-like microcephaly-associated protein ASH domain-containing protein" evidence="4">
    <location>
        <begin position="25"/>
        <end position="510"/>
    </location>
</feature>
<name>A0A2W5FPY7_9BACT</name>
<dbReference type="Proteomes" id="UP000249739">
    <property type="component" value="Unassembled WGS sequence"/>
</dbReference>
<proteinExistence type="predicted"/>
<dbReference type="EMBL" id="QFOT01000009">
    <property type="protein sequence ID" value="PZP57023.1"/>
    <property type="molecule type" value="Genomic_DNA"/>
</dbReference>
<evidence type="ECO:0000313" key="6">
    <source>
        <dbReference type="EMBL" id="PZP57023.1"/>
    </source>
</evidence>
<keyword evidence="4" id="KW-0732">Signal</keyword>
<feature type="domain" description="Abnormal spindle-like microcephaly-associated protein ASH" evidence="5">
    <location>
        <begin position="166"/>
        <end position="245"/>
    </location>
</feature>
<evidence type="ECO:0000259" key="5">
    <source>
        <dbReference type="Pfam" id="PF15780"/>
    </source>
</evidence>
<accession>A0A2W5FPY7</accession>
<evidence type="ECO:0000256" key="3">
    <source>
        <dbReference type="SAM" id="MobiDB-lite"/>
    </source>
</evidence>
<dbReference type="Gene3D" id="2.60.40.10">
    <property type="entry name" value="Immunoglobulins"/>
    <property type="match status" value="2"/>
</dbReference>
<evidence type="ECO:0000256" key="1">
    <source>
        <dbReference type="ARBA" id="ARBA00004496"/>
    </source>
</evidence>
<evidence type="ECO:0000256" key="2">
    <source>
        <dbReference type="ARBA" id="ARBA00022490"/>
    </source>
</evidence>
<dbReference type="InterPro" id="IPR031549">
    <property type="entry name" value="ASH"/>
</dbReference>
<feature type="region of interest" description="Disordered" evidence="3">
    <location>
        <begin position="480"/>
        <end position="510"/>
    </location>
</feature>
<comment type="subcellular location">
    <subcellularLocation>
        <location evidence="1">Cytoplasm</location>
    </subcellularLocation>
</comment>
<dbReference type="InterPro" id="IPR013783">
    <property type="entry name" value="Ig-like_fold"/>
</dbReference>
<reference evidence="6 7" key="1">
    <citation type="submission" date="2017-08" db="EMBL/GenBank/DDBJ databases">
        <title>Infants hospitalized years apart are colonized by the same room-sourced microbial strains.</title>
        <authorList>
            <person name="Brooks B."/>
            <person name="Olm M.R."/>
            <person name="Firek B.A."/>
            <person name="Baker R."/>
            <person name="Thomas B.C."/>
            <person name="Morowitz M.J."/>
            <person name="Banfield J.F."/>
        </authorList>
    </citation>
    <scope>NUCLEOTIDE SEQUENCE [LARGE SCALE GENOMIC DNA]</scope>
    <source>
        <strain evidence="6">S2_006_000_R2_64</strain>
    </source>
</reference>
<evidence type="ECO:0000313" key="7">
    <source>
        <dbReference type="Proteomes" id="UP000249739"/>
    </source>
</evidence>
<dbReference type="NCBIfam" id="NF012200">
    <property type="entry name" value="choice_anch_D"/>
    <property type="match status" value="1"/>
</dbReference>
<protein>
    <recommendedName>
        <fullName evidence="5">Abnormal spindle-like microcephaly-associated protein ASH domain-containing protein</fullName>
    </recommendedName>
</protein>
<comment type="caution">
    <text evidence="6">The sequence shown here is derived from an EMBL/GenBank/DDBJ whole genome shotgun (WGS) entry which is preliminary data.</text>
</comment>
<evidence type="ECO:0000256" key="4">
    <source>
        <dbReference type="SAM" id="SignalP"/>
    </source>
</evidence>
<keyword evidence="2" id="KW-0963">Cytoplasm</keyword>
<feature type="signal peptide" evidence="4">
    <location>
        <begin position="1"/>
        <end position="24"/>
    </location>
</feature>
<dbReference type="GO" id="GO:0005737">
    <property type="term" value="C:cytoplasm"/>
    <property type="evidence" value="ECO:0007669"/>
    <property type="project" value="UniProtKB-SubCell"/>
</dbReference>
<sequence length="510" mass="52622">MRKKLLLTISALSFLLTPHTAAFATALDDPASRGATGAVAGGGLAPVEDEIDAEEVTIGATSQVVMRFRNESGKEIKISKIDLYPSSTVSAGVSVDECSSGPVPAGSECAIVVTVKGLKTGNWRVEALVRHDAKSKITTASMKGTVAEGDEATDKLLSDVETIPDEIDFGSITSGRPMVKSVILRNVTSDPLEITSVIVSPDTSGYTVKTQCGKLAPGAACMVELTWAPLSKGQADGVLTVEHTGATKVASVLLTGEYDPEDVEKANIFPESVAGKGLLVASSEEIDFGSINSEASVTVSLVNVGDADIELGHIELGGIENGLSVSHTGCKLGMILKPVEACPMTLTWSAIREGSIIDDVQVHHDGARGVLVLPVRGSASAAVNRDTKAVVVETTTPGKETTAAKPVDKSTALEGFVITSHSGKRAIINGPGGSRVVSDNQQIVLGGIQWVVDITPQGIDFTSGRDRIRLLFDRSLSSINRTASQSGGSSTSSGSAAASPTTSPASSSSQ</sequence>
<dbReference type="AlphaFoldDB" id="A0A2W5FPY7"/>
<dbReference type="Pfam" id="PF15780">
    <property type="entry name" value="ASH"/>
    <property type="match status" value="1"/>
</dbReference>
<gene>
    <name evidence="6" type="ORF">DI586_01650</name>
</gene>
<feature type="compositionally biased region" description="Low complexity" evidence="3">
    <location>
        <begin position="482"/>
        <end position="510"/>
    </location>
</feature>
<organism evidence="6 7">
    <name type="scientific">Micavibrio aeruginosavorus</name>
    <dbReference type="NCBI Taxonomy" id="349221"/>
    <lineage>
        <taxon>Bacteria</taxon>
        <taxon>Pseudomonadati</taxon>
        <taxon>Bdellovibrionota</taxon>
        <taxon>Bdellovibrionia</taxon>
        <taxon>Bdellovibrionales</taxon>
        <taxon>Pseudobdellovibrionaceae</taxon>
        <taxon>Micavibrio</taxon>
    </lineage>
</organism>